<proteinExistence type="predicted"/>
<keyword evidence="2" id="KW-1185">Reference proteome</keyword>
<accession>A0ABS5FHR3</accession>
<reference evidence="2" key="1">
    <citation type="journal article" date="2021" name="ISME J.">
        <title>Evolutionary origin and ecological implication of a unique nif island in free-living Bradyrhizobium lineages.</title>
        <authorList>
            <person name="Tao J."/>
        </authorList>
    </citation>
    <scope>NUCLEOTIDE SEQUENCE [LARGE SCALE GENOMIC DNA]</scope>
    <source>
        <strain evidence="2">SZCCT0434</strain>
    </source>
</reference>
<protein>
    <submittedName>
        <fullName evidence="1">Uncharacterized protein</fullName>
    </submittedName>
</protein>
<dbReference type="Proteomes" id="UP001315278">
    <property type="component" value="Unassembled WGS sequence"/>
</dbReference>
<name>A0ABS5FHR3_9BRAD</name>
<comment type="caution">
    <text evidence="1">The sequence shown here is derived from an EMBL/GenBank/DDBJ whole genome shotgun (WGS) entry which is preliminary data.</text>
</comment>
<organism evidence="1 2">
    <name type="scientific">Bradyrhizobium jicamae</name>
    <dbReference type="NCBI Taxonomy" id="280332"/>
    <lineage>
        <taxon>Bacteria</taxon>
        <taxon>Pseudomonadati</taxon>
        <taxon>Pseudomonadota</taxon>
        <taxon>Alphaproteobacteria</taxon>
        <taxon>Hyphomicrobiales</taxon>
        <taxon>Nitrobacteraceae</taxon>
        <taxon>Bradyrhizobium</taxon>
    </lineage>
</organism>
<dbReference type="EMBL" id="JAFCJH010000011">
    <property type="protein sequence ID" value="MBR0796327.1"/>
    <property type="molecule type" value="Genomic_DNA"/>
</dbReference>
<sequence>MKWLRRIAAAVGVAILLFVAFCAAEIGYVQYGCTPDGAAPVAAAGFAIDDPKYARAEGDTYLTYPEWYIVYAYSDLAGVTRASSESSFDYIGSISGFWSSLCGARRSSSAARPASQDQMLTDYIIGSSFTAEMAVQGLYERTIGALAVAWRGPKPAREDAFNQALLDDYAKFLEQTPWYQYPFSDKLSALWHDVPFEPSLRAIERRFSLSLQYGVKSLYAKAIGALAGLSPADLEIGSVVLAPSAQALPTDSRIRVVREVHAGDGRQGVLMITPRYREFTGIIREVGGKGLSFGEIAGNTRILTTVLVPPGGLPQVAGAKSIFETDVQSMPGWRRVGYDTGVAAVAALPAAVEAHGARFEHAYDY</sequence>
<gene>
    <name evidence="1" type="ORF">JQ615_13115</name>
</gene>
<evidence type="ECO:0000313" key="2">
    <source>
        <dbReference type="Proteomes" id="UP001315278"/>
    </source>
</evidence>
<dbReference type="RefSeq" id="WP_212492801.1">
    <property type="nucleotide sequence ID" value="NZ_JAFCJH010000011.1"/>
</dbReference>
<evidence type="ECO:0000313" key="1">
    <source>
        <dbReference type="EMBL" id="MBR0796327.1"/>
    </source>
</evidence>